<dbReference type="PANTHER" id="PTHR43280:SF28">
    <property type="entry name" value="HTH-TYPE TRANSCRIPTIONAL ACTIVATOR RHAS"/>
    <property type="match status" value="1"/>
</dbReference>
<dbReference type="SMART" id="SM00342">
    <property type="entry name" value="HTH_ARAC"/>
    <property type="match status" value="1"/>
</dbReference>
<accession>A0A109N0L7</accession>
<dbReference type="Gene3D" id="2.60.120.280">
    <property type="entry name" value="Regulatory protein AraC"/>
    <property type="match status" value="1"/>
</dbReference>
<reference evidence="5 6" key="1">
    <citation type="submission" date="2015-11" db="EMBL/GenBank/DDBJ databases">
        <title>Genome Sequence of Bacillus simplex strain VanAntwerpen2.</title>
        <authorList>
            <person name="Couger M.B."/>
        </authorList>
    </citation>
    <scope>NUCLEOTIDE SEQUENCE [LARGE SCALE GENOMIC DNA]</scope>
    <source>
        <strain evidence="5 6">VanAntwerpen02</strain>
    </source>
</reference>
<comment type="caution">
    <text evidence="5">The sequence shown here is derived from an EMBL/GenBank/DDBJ whole genome shotgun (WGS) entry which is preliminary data.</text>
</comment>
<dbReference type="PRINTS" id="PR00032">
    <property type="entry name" value="HTHARAC"/>
</dbReference>
<dbReference type="RefSeq" id="WP_061141634.1">
    <property type="nucleotide sequence ID" value="NZ_LNNH01000012.1"/>
</dbReference>
<dbReference type="InterPro" id="IPR037923">
    <property type="entry name" value="HTH-like"/>
</dbReference>
<dbReference type="SUPFAM" id="SSF46689">
    <property type="entry name" value="Homeodomain-like"/>
    <property type="match status" value="2"/>
</dbReference>
<keyword evidence="6" id="KW-1185">Reference proteome</keyword>
<gene>
    <name evidence="5" type="ORF">AS888_16960</name>
</gene>
<evidence type="ECO:0000256" key="1">
    <source>
        <dbReference type="ARBA" id="ARBA00023015"/>
    </source>
</evidence>
<keyword evidence="2" id="KW-0238">DNA-binding</keyword>
<dbReference type="PROSITE" id="PS00041">
    <property type="entry name" value="HTH_ARAC_FAMILY_1"/>
    <property type="match status" value="1"/>
</dbReference>
<keyword evidence="3" id="KW-0804">Transcription</keyword>
<dbReference type="PROSITE" id="PS01124">
    <property type="entry name" value="HTH_ARAC_FAMILY_2"/>
    <property type="match status" value="1"/>
</dbReference>
<dbReference type="InterPro" id="IPR020449">
    <property type="entry name" value="Tscrpt_reg_AraC-type_HTH"/>
</dbReference>
<dbReference type="GO" id="GO:0043565">
    <property type="term" value="F:sequence-specific DNA binding"/>
    <property type="evidence" value="ECO:0007669"/>
    <property type="project" value="InterPro"/>
</dbReference>
<evidence type="ECO:0000259" key="4">
    <source>
        <dbReference type="PROSITE" id="PS01124"/>
    </source>
</evidence>
<dbReference type="Pfam" id="PF12833">
    <property type="entry name" value="HTH_18"/>
    <property type="match status" value="1"/>
</dbReference>
<evidence type="ECO:0000256" key="2">
    <source>
        <dbReference type="ARBA" id="ARBA00023125"/>
    </source>
</evidence>
<evidence type="ECO:0000256" key="3">
    <source>
        <dbReference type="ARBA" id="ARBA00023163"/>
    </source>
</evidence>
<dbReference type="InterPro" id="IPR018062">
    <property type="entry name" value="HTH_AraC-typ_CS"/>
</dbReference>
<dbReference type="EMBL" id="LNNH01000012">
    <property type="protein sequence ID" value="KWW21283.1"/>
    <property type="molecule type" value="Genomic_DNA"/>
</dbReference>
<keyword evidence="1" id="KW-0805">Transcription regulation</keyword>
<dbReference type="Gene3D" id="1.10.10.60">
    <property type="entry name" value="Homeodomain-like"/>
    <property type="match status" value="2"/>
</dbReference>
<sequence length="297" mass="34363">MLSRSNDHNHSFVYHISKEPLTEAALITSIGLEKRTSTDYYWDGRMRPNDLKTCIFQYTLKGYGEVRVGEKTYAIKPGEAFIVKVPSEHCYYLPEKSPEWEFIFITLKGDKAEECWDHLIKQFDLVVPVDANAPLIFLLQKIYQFALNEGIEDTFTSSAFAYEFIMGLYRFAKGLDSPQPGIPDDILMAIQFMTTNYQEPLSLESIAKHAGLSKYYFTNKFQKYMKTTPIQFLTKIRIQKAMELLSITNKTIQEIATETGYDNANYFSKVFKKMIGNSADSFRKDKKMPEFQHVIID</sequence>
<dbReference type="InterPro" id="IPR018060">
    <property type="entry name" value="HTH_AraC"/>
</dbReference>
<dbReference type="Proteomes" id="UP000064189">
    <property type="component" value="Unassembled WGS sequence"/>
</dbReference>
<dbReference type="PANTHER" id="PTHR43280">
    <property type="entry name" value="ARAC-FAMILY TRANSCRIPTIONAL REGULATOR"/>
    <property type="match status" value="1"/>
</dbReference>
<name>A0A109N0L7_9BACI</name>
<dbReference type="GO" id="GO:0003700">
    <property type="term" value="F:DNA-binding transcription factor activity"/>
    <property type="evidence" value="ECO:0007669"/>
    <property type="project" value="InterPro"/>
</dbReference>
<dbReference type="AlphaFoldDB" id="A0A109N0L7"/>
<feature type="domain" description="HTH araC/xylS-type" evidence="4">
    <location>
        <begin position="187"/>
        <end position="285"/>
    </location>
</feature>
<proteinExistence type="predicted"/>
<dbReference type="SUPFAM" id="SSF51215">
    <property type="entry name" value="Regulatory protein AraC"/>
    <property type="match status" value="1"/>
</dbReference>
<evidence type="ECO:0000313" key="6">
    <source>
        <dbReference type="Proteomes" id="UP000064189"/>
    </source>
</evidence>
<dbReference type="InterPro" id="IPR003313">
    <property type="entry name" value="AraC-bd"/>
</dbReference>
<dbReference type="InterPro" id="IPR009057">
    <property type="entry name" value="Homeodomain-like_sf"/>
</dbReference>
<organism evidence="5 6">
    <name type="scientific">Peribacillus simplex</name>
    <dbReference type="NCBI Taxonomy" id="1478"/>
    <lineage>
        <taxon>Bacteria</taxon>
        <taxon>Bacillati</taxon>
        <taxon>Bacillota</taxon>
        <taxon>Bacilli</taxon>
        <taxon>Bacillales</taxon>
        <taxon>Bacillaceae</taxon>
        <taxon>Peribacillus</taxon>
    </lineage>
</organism>
<evidence type="ECO:0000313" key="5">
    <source>
        <dbReference type="EMBL" id="KWW21283.1"/>
    </source>
</evidence>
<dbReference type="Pfam" id="PF02311">
    <property type="entry name" value="AraC_binding"/>
    <property type="match status" value="1"/>
</dbReference>
<protein>
    <recommendedName>
        <fullName evidence="4">HTH araC/xylS-type domain-containing protein</fullName>
    </recommendedName>
</protein>